<dbReference type="RefSeq" id="WP_202768760.1">
    <property type="nucleotide sequence ID" value="NZ_JAESWA010000023.1"/>
</dbReference>
<organism evidence="1 2">
    <name type="scientific">Clostridium paridis</name>
    <dbReference type="NCBI Taxonomy" id="2803863"/>
    <lineage>
        <taxon>Bacteria</taxon>
        <taxon>Bacillati</taxon>
        <taxon>Bacillota</taxon>
        <taxon>Clostridia</taxon>
        <taxon>Eubacteriales</taxon>
        <taxon>Clostridiaceae</taxon>
        <taxon>Clostridium</taxon>
    </lineage>
</organism>
<dbReference type="Pfam" id="PF09424">
    <property type="entry name" value="YqeY"/>
    <property type="match status" value="1"/>
</dbReference>
<evidence type="ECO:0000313" key="2">
    <source>
        <dbReference type="Proteomes" id="UP000623681"/>
    </source>
</evidence>
<accession>A0A937FJK5</accession>
<evidence type="ECO:0000313" key="1">
    <source>
        <dbReference type="EMBL" id="MBL4933001.1"/>
    </source>
</evidence>
<dbReference type="PANTHER" id="PTHR28055">
    <property type="entry name" value="ALTERED INHERITANCE OF MITOCHONDRIA PROTEIN 41, MITOCHONDRIAL"/>
    <property type="match status" value="1"/>
</dbReference>
<dbReference type="EMBL" id="JAESWA010000023">
    <property type="protein sequence ID" value="MBL4933001.1"/>
    <property type="molecule type" value="Genomic_DNA"/>
</dbReference>
<comment type="caution">
    <text evidence="1">The sequence shown here is derived from an EMBL/GenBank/DDBJ whole genome shotgun (WGS) entry which is preliminary data.</text>
</comment>
<reference evidence="1" key="1">
    <citation type="submission" date="2021-01" db="EMBL/GenBank/DDBJ databases">
        <title>Genome public.</title>
        <authorList>
            <person name="Liu C."/>
            <person name="Sun Q."/>
        </authorList>
    </citation>
    <scope>NUCLEOTIDE SEQUENCE</scope>
    <source>
        <strain evidence="1">YIM B02565</strain>
    </source>
</reference>
<dbReference type="InterPro" id="IPR003789">
    <property type="entry name" value="Asn/Gln_tRNA_amidoTrase-B-like"/>
</dbReference>
<keyword evidence="2" id="KW-1185">Reference proteome</keyword>
<dbReference type="InterPro" id="IPR042184">
    <property type="entry name" value="YqeY/Aim41_N"/>
</dbReference>
<dbReference type="AlphaFoldDB" id="A0A937FJK5"/>
<dbReference type="SUPFAM" id="SSF89095">
    <property type="entry name" value="GatB/YqeY motif"/>
    <property type="match status" value="1"/>
</dbReference>
<dbReference type="InterPro" id="IPR023168">
    <property type="entry name" value="GatB_Yqey_C_2"/>
</dbReference>
<protein>
    <submittedName>
        <fullName evidence="1">GatB/YqeY domain-containing protein</fullName>
    </submittedName>
</protein>
<proteinExistence type="predicted"/>
<name>A0A937FJK5_9CLOT</name>
<sequence length="149" mass="16768">MPTIKERLQEDWKQALKAGNKFKAGTLSTAKSAILLVEKTDNVKLEDEQVIEILAREIKQRREAMLEFEKGNRQDLVDGNKAEIEILLSYLPQQLEENEILEIVKQAAIEVGASSMKEMGKVMAKVRPQTVGRADGKLVSSIVKEYLSK</sequence>
<dbReference type="GO" id="GO:0016884">
    <property type="term" value="F:carbon-nitrogen ligase activity, with glutamine as amido-N-donor"/>
    <property type="evidence" value="ECO:0007669"/>
    <property type="project" value="InterPro"/>
</dbReference>
<dbReference type="PANTHER" id="PTHR28055:SF1">
    <property type="entry name" value="ALTERED INHERITANCE OF MITOCHONDRIA PROTEIN 41, MITOCHONDRIAL"/>
    <property type="match status" value="1"/>
</dbReference>
<dbReference type="InterPro" id="IPR019004">
    <property type="entry name" value="YqeY/Aim41"/>
</dbReference>
<dbReference type="Gene3D" id="1.10.1510.10">
    <property type="entry name" value="Uncharacterised protein YqeY/AIM41 PF09424, N-terminal domain"/>
    <property type="match status" value="1"/>
</dbReference>
<gene>
    <name evidence="1" type="ORF">JK634_14395</name>
</gene>
<dbReference type="Proteomes" id="UP000623681">
    <property type="component" value="Unassembled WGS sequence"/>
</dbReference>
<dbReference type="Gene3D" id="1.10.10.410">
    <property type="match status" value="1"/>
</dbReference>